<evidence type="ECO:0000313" key="4">
    <source>
        <dbReference type="EMBL" id="CTR10610.1"/>
    </source>
</evidence>
<dbReference type="InterPro" id="IPR051425">
    <property type="entry name" value="Formin_Homology"/>
</dbReference>
<dbReference type="PANTHER" id="PTHR45725">
    <property type="entry name" value="FORMIN HOMOLOGY 2 FAMILY MEMBER"/>
    <property type="match status" value="1"/>
</dbReference>
<proteinExistence type="predicted"/>
<feature type="compositionally biased region" description="Basic and acidic residues" evidence="1">
    <location>
        <begin position="445"/>
        <end position="456"/>
    </location>
</feature>
<dbReference type="Proteomes" id="UP000239560">
    <property type="component" value="Unassembled WGS sequence"/>
</dbReference>
<keyword evidence="2" id="KW-1133">Transmembrane helix</keyword>
<reference evidence="5 7" key="2">
    <citation type="journal article" date="2018" name="Elife">
        <title>Functional genomics of lipid metabolism in the oleaginous yeast Rhodosporidium toruloides.</title>
        <authorList>
            <person name="Coradetti S.T."/>
            <person name="Pinel D."/>
            <person name="Geiselman G."/>
            <person name="Ito M."/>
            <person name="Mondo S."/>
            <person name="Reilly M.C."/>
            <person name="Cheng Y.F."/>
            <person name="Bauer S."/>
            <person name="Grigoriev I."/>
            <person name="Gladden J.M."/>
            <person name="Simmons B.A."/>
            <person name="Brem R."/>
            <person name="Arkin A.P."/>
            <person name="Skerker J.M."/>
        </authorList>
    </citation>
    <scope>NUCLEOTIDE SEQUENCE [LARGE SCALE GENOMIC DNA]</scope>
    <source>
        <strain evidence="5 7">NBRC 0880</strain>
    </source>
</reference>
<keyword evidence="2" id="KW-0472">Membrane</keyword>
<dbReference type="OMA" id="WNARAPV"/>
<feature type="compositionally biased region" description="Low complexity" evidence="1">
    <location>
        <begin position="384"/>
        <end position="398"/>
    </location>
</feature>
<reference evidence="4 6" key="1">
    <citation type="submission" date="2015-07" db="EMBL/GenBank/DDBJ databases">
        <authorList>
            <person name="Cajimat M.N.B."/>
            <person name="Milazzo M.L."/>
            <person name="Fulhorst C.F."/>
        </authorList>
    </citation>
    <scope>NUCLEOTIDE SEQUENCE [LARGE SCALE GENOMIC DNA]</scope>
    <source>
        <strain evidence="4">Single colony</strain>
    </source>
</reference>
<feature type="region of interest" description="Disordered" evidence="1">
    <location>
        <begin position="324"/>
        <end position="456"/>
    </location>
</feature>
<keyword evidence="2" id="KW-0812">Transmembrane</keyword>
<organism evidence="4 6">
    <name type="scientific">Rhodotorula toruloides</name>
    <name type="common">Yeast</name>
    <name type="synonym">Rhodosporidium toruloides</name>
    <dbReference type="NCBI Taxonomy" id="5286"/>
    <lineage>
        <taxon>Eukaryota</taxon>
        <taxon>Fungi</taxon>
        <taxon>Dikarya</taxon>
        <taxon>Basidiomycota</taxon>
        <taxon>Pucciniomycotina</taxon>
        <taxon>Microbotryomycetes</taxon>
        <taxon>Sporidiobolales</taxon>
        <taxon>Sporidiobolaceae</taxon>
        <taxon>Rhodotorula</taxon>
    </lineage>
</organism>
<dbReference type="EMBL" id="LCTV02000014">
    <property type="protein sequence ID" value="PRQ70620.1"/>
    <property type="molecule type" value="Genomic_DNA"/>
</dbReference>
<feature type="chain" id="PRO_5036294116" evidence="3">
    <location>
        <begin position="21"/>
        <end position="456"/>
    </location>
</feature>
<dbReference type="STRING" id="5286.A0A0K3CQ57"/>
<keyword evidence="3" id="KW-0732">Signal</keyword>
<gene>
    <name evidence="4" type="primary">FGENESH: predicted gene_14.21</name>
    <name evidence="5" type="ORF">AAT19DRAFT_10777</name>
    <name evidence="4" type="ORF">BN2166_0064710</name>
</gene>
<feature type="compositionally biased region" description="Polar residues" evidence="1">
    <location>
        <begin position="345"/>
        <end position="357"/>
    </location>
</feature>
<evidence type="ECO:0000313" key="7">
    <source>
        <dbReference type="Proteomes" id="UP000239560"/>
    </source>
</evidence>
<feature type="region of interest" description="Disordered" evidence="1">
    <location>
        <begin position="152"/>
        <end position="178"/>
    </location>
</feature>
<dbReference type="AlphaFoldDB" id="A0A0K3CQ57"/>
<evidence type="ECO:0000313" key="5">
    <source>
        <dbReference type="EMBL" id="PRQ70620.1"/>
    </source>
</evidence>
<evidence type="ECO:0000256" key="3">
    <source>
        <dbReference type="SAM" id="SignalP"/>
    </source>
</evidence>
<accession>A0A0K3CQ57</accession>
<dbReference type="EMBL" id="CWKI01000014">
    <property type="protein sequence ID" value="CTR10610.1"/>
    <property type="molecule type" value="Genomic_DNA"/>
</dbReference>
<feature type="transmembrane region" description="Helical" evidence="2">
    <location>
        <begin position="228"/>
        <end position="251"/>
    </location>
</feature>
<keyword evidence="6" id="KW-1185">Reference proteome</keyword>
<dbReference type="PANTHER" id="PTHR45725:SF18">
    <property type="entry name" value="ORC1-LIKE AAA ATPASE DOMAIN-CONTAINING PROTEIN"/>
    <property type="match status" value="1"/>
</dbReference>
<dbReference type="OrthoDB" id="2529955at2759"/>
<protein>
    <submittedName>
        <fullName evidence="4">BY PROTMAP: gi|342319057|gb|EGU11009.1| Proteophosphoglycan ppg4 [Rhodotorula glutinis ATCC 204091]</fullName>
    </submittedName>
</protein>
<feature type="compositionally biased region" description="Pro residues" evidence="1">
    <location>
        <begin position="374"/>
        <end position="383"/>
    </location>
</feature>
<dbReference type="Proteomes" id="UP000199069">
    <property type="component" value="Unassembled WGS sequence"/>
</dbReference>
<evidence type="ECO:0000256" key="1">
    <source>
        <dbReference type="SAM" id="MobiDB-lite"/>
    </source>
</evidence>
<feature type="signal peptide" evidence="3">
    <location>
        <begin position="1"/>
        <end position="20"/>
    </location>
</feature>
<sequence>MYRDLLASLLIASAGSLALAAPTLNPKSATIPSAPLPSALSALDSIPFADAHERRAWSRHLAKRQVAVPNVVASPVVASPAVVAPVTATAAIVNTPFQAVAPTFVIAEPSSANPAPVAPVAATPAVQSVNTPLPAAASTSAAVVPLKNRPVASSSASVPDTPSDSSPDMASSASPSSSASASSSSAIAKSSASFVSQSLSATSSSQSASATSASDSSNGNIFSPSNHLFMVGILVIIGIIVFSILTVIYLVKRLAHSPRYADSRDYPDGFPRDFLDDKALSKRWSHTSQTGLLWEEGAKVPSSSTGKVEVKEVRGMERAMQGTAGREFGGRRGGAPLPPVKEEQAPTSRWTTFTSAPKPTPLAGRAASASLPVRPAPPFPPRPSSAVPLPHARVSSAPPTLPPKPAPFPPPSARQPNKLVRASTTAAPPSVVRDAHTLQKHRWSPKRESALRNEVV</sequence>
<name>A0A0K3CQ57_RHOTO</name>
<evidence type="ECO:0000256" key="2">
    <source>
        <dbReference type="SAM" id="Phobius"/>
    </source>
</evidence>
<feature type="compositionally biased region" description="Pro residues" evidence="1">
    <location>
        <begin position="399"/>
        <end position="413"/>
    </location>
</feature>
<evidence type="ECO:0000313" key="6">
    <source>
        <dbReference type="Proteomes" id="UP000199069"/>
    </source>
</evidence>